<dbReference type="GO" id="GO:0005737">
    <property type="term" value="C:cytoplasm"/>
    <property type="evidence" value="ECO:0007669"/>
    <property type="project" value="TreeGrafter"/>
</dbReference>
<gene>
    <name evidence="2" type="ORF">DFJ65_1668</name>
</gene>
<proteinExistence type="predicted"/>
<dbReference type="PANTHER" id="PTHR43441:SF2">
    <property type="entry name" value="FAMILY ACETYLTRANSFERASE, PUTATIVE (AFU_ORTHOLOGUE AFUA_7G00850)-RELATED"/>
    <property type="match status" value="1"/>
</dbReference>
<dbReference type="InterPro" id="IPR000182">
    <property type="entry name" value="GNAT_dom"/>
</dbReference>
<evidence type="ECO:0000313" key="2">
    <source>
        <dbReference type="EMBL" id="REF30653.1"/>
    </source>
</evidence>
<dbReference type="Gene3D" id="3.40.630.30">
    <property type="match status" value="1"/>
</dbReference>
<organism evidence="2 3">
    <name type="scientific">Calidifontibacter indicus</name>
    <dbReference type="NCBI Taxonomy" id="419650"/>
    <lineage>
        <taxon>Bacteria</taxon>
        <taxon>Bacillati</taxon>
        <taxon>Actinomycetota</taxon>
        <taxon>Actinomycetes</taxon>
        <taxon>Micrococcales</taxon>
        <taxon>Dermacoccaceae</taxon>
        <taxon>Calidifontibacter</taxon>
    </lineage>
</organism>
<keyword evidence="2" id="KW-0808">Transferase</keyword>
<evidence type="ECO:0000313" key="3">
    <source>
        <dbReference type="Proteomes" id="UP000256253"/>
    </source>
</evidence>
<dbReference type="RefSeq" id="WP_170144038.1">
    <property type="nucleotide sequence ID" value="NZ_QTUA01000001.1"/>
</dbReference>
<dbReference type="Pfam" id="PF13302">
    <property type="entry name" value="Acetyltransf_3"/>
    <property type="match status" value="1"/>
</dbReference>
<accession>A0A3D9UQA2</accession>
<comment type="caution">
    <text evidence="2">The sequence shown here is derived from an EMBL/GenBank/DDBJ whole genome shotgun (WGS) entry which is preliminary data.</text>
</comment>
<dbReference type="GO" id="GO:0008999">
    <property type="term" value="F:protein-N-terminal-alanine acetyltransferase activity"/>
    <property type="evidence" value="ECO:0007669"/>
    <property type="project" value="TreeGrafter"/>
</dbReference>
<dbReference type="AlphaFoldDB" id="A0A3D9UQA2"/>
<feature type="domain" description="N-acetyltransferase" evidence="1">
    <location>
        <begin position="6"/>
        <end position="155"/>
    </location>
</feature>
<dbReference type="Proteomes" id="UP000256253">
    <property type="component" value="Unassembled WGS sequence"/>
</dbReference>
<sequence length="301" mass="32453">MTDEMRPLRQDGDRVWVASVHEADVAPYGRAVELSAPRIREWNRVHPSDLIGQLSRQSEVHRTLVVHARRPVGDHAIVGVVNVFNIVRGAFQSGTIGYNSFDPYTGTGLFAEGLRLVLALAFTAEPDGLGLHRIEANVQPANVRSAGLLRSIGFRRERHVRHMLFLEGGGRQASWRDHDSYAITAGEPPTPHRPNEHPRVVVVAGTGARRPGPAGALADELGVPLLSSRIISVDLIWQVLATSPPGAVVELDPDAVGRDAVLDGLHRADVPVERALLVGELPSDPSGITRVALQARAIGLG</sequence>
<dbReference type="GO" id="GO:1990189">
    <property type="term" value="F:protein N-terminal-serine acetyltransferase activity"/>
    <property type="evidence" value="ECO:0007669"/>
    <property type="project" value="TreeGrafter"/>
</dbReference>
<dbReference type="InterPro" id="IPR016181">
    <property type="entry name" value="Acyl_CoA_acyltransferase"/>
</dbReference>
<dbReference type="PANTHER" id="PTHR43441">
    <property type="entry name" value="RIBOSOMAL-PROTEIN-SERINE ACETYLTRANSFERASE"/>
    <property type="match status" value="1"/>
</dbReference>
<reference evidence="2 3" key="1">
    <citation type="submission" date="2018-08" db="EMBL/GenBank/DDBJ databases">
        <title>Sequencing the genomes of 1000 actinobacteria strains.</title>
        <authorList>
            <person name="Klenk H.-P."/>
        </authorList>
    </citation>
    <scope>NUCLEOTIDE SEQUENCE [LARGE SCALE GENOMIC DNA]</scope>
    <source>
        <strain evidence="2 3">DSM 22967</strain>
    </source>
</reference>
<keyword evidence="3" id="KW-1185">Reference proteome</keyword>
<dbReference type="SUPFAM" id="SSF55729">
    <property type="entry name" value="Acyl-CoA N-acyltransferases (Nat)"/>
    <property type="match status" value="1"/>
</dbReference>
<dbReference type="EMBL" id="QTUA01000001">
    <property type="protein sequence ID" value="REF30653.1"/>
    <property type="molecule type" value="Genomic_DNA"/>
</dbReference>
<name>A0A3D9UQA2_9MICO</name>
<protein>
    <submittedName>
        <fullName evidence="2">Ribosomal-protein-alanine N-acetyltransferase</fullName>
    </submittedName>
</protein>
<dbReference type="InterPro" id="IPR051908">
    <property type="entry name" value="Ribosomal_N-acetyltransferase"/>
</dbReference>
<evidence type="ECO:0000259" key="1">
    <source>
        <dbReference type="Pfam" id="PF13302"/>
    </source>
</evidence>